<evidence type="ECO:0000313" key="10">
    <source>
        <dbReference type="EMBL" id="SDX17010.1"/>
    </source>
</evidence>
<evidence type="ECO:0000256" key="2">
    <source>
        <dbReference type="ARBA" id="ARBA00012121"/>
    </source>
</evidence>
<dbReference type="InterPro" id="IPR059117">
    <property type="entry name" value="APS_kinase_dom"/>
</dbReference>
<comment type="catalytic activity">
    <reaction evidence="1 6 7">
        <text>adenosine 5'-phosphosulfate + ATP = 3'-phosphoadenylyl sulfate + ADP + H(+)</text>
        <dbReference type="Rhea" id="RHEA:24152"/>
        <dbReference type="ChEBI" id="CHEBI:15378"/>
        <dbReference type="ChEBI" id="CHEBI:30616"/>
        <dbReference type="ChEBI" id="CHEBI:58243"/>
        <dbReference type="ChEBI" id="CHEBI:58339"/>
        <dbReference type="ChEBI" id="CHEBI:456216"/>
        <dbReference type="EC" id="2.7.1.25"/>
    </reaction>
</comment>
<dbReference type="PANTHER" id="PTHR42700">
    <property type="entry name" value="SULFATE ADENYLYLTRANSFERASE"/>
    <property type="match status" value="1"/>
</dbReference>
<sequence length="177" mass="20169">MNQQGITLWFTGLSGAGKTTIALHLEKRLQELGIRVKRLDGDEVRARLAPDLGFSKKDRFTHIERVSYVADLLTRYGVIVLASFISPYREMRQLCREQIESFAEVYVHCPLEECIQRDVKGLYARALKGEISNFTGISQPYEEPESPDLTVDSHKETASESADRVMNFLREQGYIPT</sequence>
<proteinExistence type="inferred from homology"/>
<evidence type="ECO:0000256" key="8">
    <source>
        <dbReference type="SAM" id="MobiDB-lite"/>
    </source>
</evidence>
<feature type="active site" description="Phosphoserine intermediate" evidence="6">
    <location>
        <position position="86"/>
    </location>
</feature>
<dbReference type="Gene3D" id="3.40.50.300">
    <property type="entry name" value="P-loop containing nucleotide triphosphate hydrolases"/>
    <property type="match status" value="1"/>
</dbReference>
<dbReference type="Proteomes" id="UP000198534">
    <property type="component" value="Unassembled WGS sequence"/>
</dbReference>
<dbReference type="AlphaFoldDB" id="A0A1H2ZHU6"/>
<keyword evidence="4 6" id="KW-0547">Nucleotide-binding</keyword>
<evidence type="ECO:0000313" key="11">
    <source>
        <dbReference type="Proteomes" id="UP000198534"/>
    </source>
</evidence>
<dbReference type="NCBIfam" id="NF003013">
    <property type="entry name" value="PRK03846.1"/>
    <property type="match status" value="1"/>
</dbReference>
<gene>
    <name evidence="6" type="primary">cysC</name>
    <name evidence="10" type="ORF">SAMN05444487_11177</name>
</gene>
<protein>
    <recommendedName>
        <fullName evidence="2 6">Adenylyl-sulfate kinase</fullName>
        <ecNumber evidence="2 6">2.7.1.25</ecNumber>
    </recommendedName>
    <alternativeName>
        <fullName evidence="6">APS kinase</fullName>
    </alternativeName>
    <alternativeName>
        <fullName evidence="6">ATP adenosine-5'-phosphosulfate 3'-phosphotransferase</fullName>
    </alternativeName>
    <alternativeName>
        <fullName evidence="6">Adenosine-5'-phosphosulfate kinase</fullName>
    </alternativeName>
</protein>
<dbReference type="SUPFAM" id="SSF52540">
    <property type="entry name" value="P-loop containing nucleoside triphosphate hydrolases"/>
    <property type="match status" value="1"/>
</dbReference>
<dbReference type="EC" id="2.7.1.25" evidence="2 6"/>
<name>A0A1H2ZHU6_9BACL</name>
<reference evidence="10 11" key="1">
    <citation type="submission" date="2016-10" db="EMBL/GenBank/DDBJ databases">
        <authorList>
            <person name="de Groot N.N."/>
        </authorList>
    </citation>
    <scope>NUCLEOTIDE SEQUENCE [LARGE SCALE GENOMIC DNA]</scope>
    <source>
        <strain evidence="10 11">DSM 45610</strain>
    </source>
</reference>
<dbReference type="GO" id="GO:0005524">
    <property type="term" value="F:ATP binding"/>
    <property type="evidence" value="ECO:0007669"/>
    <property type="project" value="UniProtKB-UniRule"/>
</dbReference>
<evidence type="ECO:0000256" key="4">
    <source>
        <dbReference type="ARBA" id="ARBA00022741"/>
    </source>
</evidence>
<dbReference type="PANTHER" id="PTHR42700:SF1">
    <property type="entry name" value="SULFATE ADENYLYLTRANSFERASE"/>
    <property type="match status" value="1"/>
</dbReference>
<dbReference type="InterPro" id="IPR050512">
    <property type="entry name" value="Sulf_AdTrans/APS_kinase"/>
</dbReference>
<dbReference type="GO" id="GO:0010134">
    <property type="term" value="P:sulfate assimilation via adenylyl sulfate reduction"/>
    <property type="evidence" value="ECO:0007669"/>
    <property type="project" value="TreeGrafter"/>
</dbReference>
<dbReference type="GO" id="GO:0005737">
    <property type="term" value="C:cytoplasm"/>
    <property type="evidence" value="ECO:0007669"/>
    <property type="project" value="TreeGrafter"/>
</dbReference>
<dbReference type="GO" id="GO:0070814">
    <property type="term" value="P:hydrogen sulfide biosynthetic process"/>
    <property type="evidence" value="ECO:0007669"/>
    <property type="project" value="UniProtKB-UniRule"/>
</dbReference>
<dbReference type="GO" id="GO:0004020">
    <property type="term" value="F:adenylylsulfate kinase activity"/>
    <property type="evidence" value="ECO:0007669"/>
    <property type="project" value="UniProtKB-UniRule"/>
</dbReference>
<keyword evidence="5 6" id="KW-0067">ATP-binding</keyword>
<dbReference type="HAMAP" id="MF_00065">
    <property type="entry name" value="Adenylyl_sulf_kinase"/>
    <property type="match status" value="1"/>
</dbReference>
<dbReference type="STRING" id="1048340.SAMN05444487_11177"/>
<feature type="binding site" evidence="6">
    <location>
        <begin position="12"/>
        <end position="19"/>
    </location>
    <ligand>
        <name>ATP</name>
        <dbReference type="ChEBI" id="CHEBI:30616"/>
    </ligand>
</feature>
<dbReference type="OrthoDB" id="9804504at2"/>
<dbReference type="RefSeq" id="WP_091740873.1">
    <property type="nucleotide sequence ID" value="NZ_FNNQ01000011.1"/>
</dbReference>
<keyword evidence="11" id="KW-1185">Reference proteome</keyword>
<keyword evidence="6" id="KW-0597">Phosphoprotein</keyword>
<evidence type="ECO:0000256" key="3">
    <source>
        <dbReference type="ARBA" id="ARBA00022679"/>
    </source>
</evidence>
<dbReference type="EMBL" id="FNNQ01000011">
    <property type="protein sequence ID" value="SDX17010.1"/>
    <property type="molecule type" value="Genomic_DNA"/>
</dbReference>
<dbReference type="CDD" id="cd02027">
    <property type="entry name" value="APSK"/>
    <property type="match status" value="1"/>
</dbReference>
<dbReference type="UniPathway" id="UPA00140">
    <property type="reaction ID" value="UER00205"/>
</dbReference>
<comment type="similarity">
    <text evidence="6 7">Belongs to the APS kinase family.</text>
</comment>
<accession>A0A1H2ZHU6</accession>
<dbReference type="InterPro" id="IPR002891">
    <property type="entry name" value="APS"/>
</dbReference>
<keyword evidence="3 6" id="KW-0808">Transferase</keyword>
<evidence type="ECO:0000259" key="9">
    <source>
        <dbReference type="Pfam" id="PF01583"/>
    </source>
</evidence>
<comment type="pathway">
    <text evidence="6 7">Sulfur metabolism; hydrogen sulfide biosynthesis; sulfite from sulfate: step 2/3.</text>
</comment>
<dbReference type="GO" id="GO:0019379">
    <property type="term" value="P:sulfate assimilation, phosphoadenylyl sulfate reduction by phosphoadenylyl-sulfate reductase (thioredoxin)"/>
    <property type="evidence" value="ECO:0007669"/>
    <property type="project" value="TreeGrafter"/>
</dbReference>
<dbReference type="NCBIfam" id="NF004041">
    <property type="entry name" value="PRK05541.1"/>
    <property type="match status" value="1"/>
</dbReference>
<feature type="region of interest" description="Disordered" evidence="8">
    <location>
        <begin position="137"/>
        <end position="159"/>
    </location>
</feature>
<evidence type="ECO:0000256" key="7">
    <source>
        <dbReference type="RuleBase" id="RU004347"/>
    </source>
</evidence>
<organism evidence="10 11">
    <name type="scientific">Marininema mesophilum</name>
    <dbReference type="NCBI Taxonomy" id="1048340"/>
    <lineage>
        <taxon>Bacteria</taxon>
        <taxon>Bacillati</taxon>
        <taxon>Bacillota</taxon>
        <taxon>Bacilli</taxon>
        <taxon>Bacillales</taxon>
        <taxon>Thermoactinomycetaceae</taxon>
        <taxon>Marininema</taxon>
    </lineage>
</organism>
<dbReference type="Pfam" id="PF01583">
    <property type="entry name" value="APS_kinase"/>
    <property type="match status" value="1"/>
</dbReference>
<evidence type="ECO:0000256" key="5">
    <source>
        <dbReference type="ARBA" id="ARBA00022840"/>
    </source>
</evidence>
<feature type="domain" description="APS kinase" evidence="9">
    <location>
        <begin position="4"/>
        <end position="152"/>
    </location>
</feature>
<evidence type="ECO:0000256" key="1">
    <source>
        <dbReference type="ARBA" id="ARBA00001823"/>
    </source>
</evidence>
<dbReference type="GO" id="GO:0004781">
    <property type="term" value="F:sulfate adenylyltransferase (ATP) activity"/>
    <property type="evidence" value="ECO:0007669"/>
    <property type="project" value="TreeGrafter"/>
</dbReference>
<dbReference type="NCBIfam" id="TIGR00455">
    <property type="entry name" value="apsK"/>
    <property type="match status" value="1"/>
</dbReference>
<comment type="function">
    <text evidence="6 7">Catalyzes the synthesis of activated sulfate.</text>
</comment>
<evidence type="ECO:0000256" key="6">
    <source>
        <dbReference type="HAMAP-Rule" id="MF_00065"/>
    </source>
</evidence>
<dbReference type="InterPro" id="IPR027417">
    <property type="entry name" value="P-loop_NTPase"/>
</dbReference>
<keyword evidence="6 7" id="KW-0418">Kinase</keyword>